<evidence type="ECO:0000313" key="15">
    <source>
        <dbReference type="EMBL" id="PWN91716.1"/>
    </source>
</evidence>
<dbReference type="InterPro" id="IPR044202">
    <property type="entry name" value="LETM1/MDM38-like"/>
</dbReference>
<dbReference type="SUPFAM" id="SSF47473">
    <property type="entry name" value="EF-hand"/>
    <property type="match status" value="1"/>
</dbReference>
<evidence type="ECO:0000256" key="1">
    <source>
        <dbReference type="ARBA" id="ARBA00004434"/>
    </source>
</evidence>
<feature type="compositionally biased region" description="Basic and acidic residues" evidence="12">
    <location>
        <begin position="121"/>
        <end position="131"/>
    </location>
</feature>
<dbReference type="GO" id="GO:0015297">
    <property type="term" value="F:antiporter activity"/>
    <property type="evidence" value="ECO:0007669"/>
    <property type="project" value="UniProtKB-KW"/>
</dbReference>
<evidence type="ECO:0000259" key="14">
    <source>
        <dbReference type="PROSITE" id="PS51758"/>
    </source>
</evidence>
<dbReference type="PANTHER" id="PTHR14009">
    <property type="entry name" value="LEUCINE ZIPPER-EF-HAND CONTAINING TRANSMEMBRANE PROTEIN"/>
    <property type="match status" value="1"/>
</dbReference>
<evidence type="ECO:0000256" key="11">
    <source>
        <dbReference type="PROSITE-ProRule" id="PRU01094"/>
    </source>
</evidence>
<keyword evidence="9" id="KW-0472">Membrane</keyword>
<protein>
    <recommendedName>
        <fullName evidence="3">Mitochondrial proton/calcium exchanger protein</fullName>
    </recommendedName>
    <alternativeName>
        <fullName evidence="10">Leucine zipper-EF-hand-containing transmembrane protein 1</fullName>
    </alternativeName>
</protein>
<feature type="region of interest" description="Disordered" evidence="12">
    <location>
        <begin position="98"/>
        <end position="172"/>
    </location>
</feature>
<evidence type="ECO:0000256" key="4">
    <source>
        <dbReference type="ARBA" id="ARBA00022449"/>
    </source>
</evidence>
<feature type="domain" description="Letm1 RBD" evidence="14">
    <location>
        <begin position="309"/>
        <end position="590"/>
    </location>
</feature>
<dbReference type="InterPro" id="IPR033122">
    <property type="entry name" value="LETM1-like_RBD"/>
</dbReference>
<name>A0A316YRT0_9BASI</name>
<sequence length="801" mass="89480">MLLSSGTAGLSRPLQTRGLSLATTSLVAAARAAQQQTGFASQADVLGLFAPQFRNRTFSSSSQKSDGQGRRRGKTFLIVSPRRGSSLSPLVLKRFQHVQPQETHSSGPPPPPPSRGPGKQQKSEQTSETRPKQGPLYQTAGSTPENKDAPVSTSDISRVSPVSGVPGAELGSDANQLSASQALLAEKQEKELEAKEAEERWKRQPLVKRAWIKVKEEAAHYWHGTKLLAKEVKISARLLRRLMLGYNLTRREHRQLKRTTADLLRLIPFVPFIIIPAGELLLPVAIKIFPNMLPSTFESKFAVEEKRRGLIKARLEVAKFLQETIKEGGISPGDKVKSSDEFKEFFRKVRSTGEEPSPEDIIRVAKLFEDDLTLDNLTRPQLVSMCRYMQINAFGTDNYLRFQIRHKLSRIKQDDMTISAEGVENLSLYELQNACQNRGIQTLNLSEDRLKEEMYQWIDLHLHRRISGILLVLSKAFNYLPQGSEEGESTQLKSLELTLSSLPDNLISEAELNVSKDAATNKQRLEVLQQQEELIEDEAEQEHAEEEARRQEKERKMARLSREEEEARSLLPKREVDPDPREPKMTNEQLTELGEALSILSAKSSVLKEREELAQLIREVSAGETDDEGVSLSPGTAEVAAKGEAQAGGQGDQKSEEMAEAAAKITTSSTTSSSSRSLAKRVKAMLQKIDAQLEEYDRDVGSRMNIIEASPAGKISVDDLEQALRLIKHRPDEDILEKLVDKLDVDNDGLVPLADLVELAQHETGLGIMRDEQVKDIRAEGDALRGERKDERKPRREDIVE</sequence>
<evidence type="ECO:0000259" key="13">
    <source>
        <dbReference type="PROSITE" id="PS50222"/>
    </source>
</evidence>
<keyword evidence="6" id="KW-0999">Mitochondrion inner membrane</keyword>
<evidence type="ECO:0000256" key="3">
    <source>
        <dbReference type="ARBA" id="ARBA00020557"/>
    </source>
</evidence>
<evidence type="ECO:0000256" key="8">
    <source>
        <dbReference type="ARBA" id="ARBA00023128"/>
    </source>
</evidence>
<keyword evidence="16" id="KW-1185">Reference proteome</keyword>
<dbReference type="OrthoDB" id="275278at2759"/>
<organism evidence="15 16">
    <name type="scientific">Acaromyces ingoldii</name>
    <dbReference type="NCBI Taxonomy" id="215250"/>
    <lineage>
        <taxon>Eukaryota</taxon>
        <taxon>Fungi</taxon>
        <taxon>Dikarya</taxon>
        <taxon>Basidiomycota</taxon>
        <taxon>Ustilaginomycotina</taxon>
        <taxon>Exobasidiomycetes</taxon>
        <taxon>Exobasidiales</taxon>
        <taxon>Cryptobasidiaceae</taxon>
        <taxon>Acaromyces</taxon>
    </lineage>
</organism>
<dbReference type="InterPro" id="IPR002048">
    <property type="entry name" value="EF_hand_dom"/>
</dbReference>
<proteinExistence type="inferred from homology"/>
<evidence type="ECO:0000256" key="10">
    <source>
        <dbReference type="ARBA" id="ARBA00031360"/>
    </source>
</evidence>
<feature type="compositionally biased region" description="Polar residues" evidence="12">
    <location>
        <begin position="57"/>
        <end position="66"/>
    </location>
</feature>
<evidence type="ECO:0000256" key="5">
    <source>
        <dbReference type="ARBA" id="ARBA00022692"/>
    </source>
</evidence>
<dbReference type="GO" id="GO:0005743">
    <property type="term" value="C:mitochondrial inner membrane"/>
    <property type="evidence" value="ECO:0007669"/>
    <property type="project" value="UniProtKB-SubCell"/>
</dbReference>
<keyword evidence="4" id="KW-0813">Transport</keyword>
<dbReference type="RefSeq" id="XP_025378914.1">
    <property type="nucleotide sequence ID" value="XM_025519945.1"/>
</dbReference>
<dbReference type="GeneID" id="37041861"/>
<evidence type="ECO:0000256" key="7">
    <source>
        <dbReference type="ARBA" id="ARBA00022989"/>
    </source>
</evidence>
<evidence type="ECO:0000256" key="12">
    <source>
        <dbReference type="SAM" id="MobiDB-lite"/>
    </source>
</evidence>
<comment type="subcellular location">
    <subcellularLocation>
        <location evidence="1">Mitochondrion inner membrane</location>
        <topology evidence="1">Single-pass membrane protein</topology>
    </subcellularLocation>
</comment>
<evidence type="ECO:0000256" key="6">
    <source>
        <dbReference type="ARBA" id="ARBA00022792"/>
    </source>
</evidence>
<evidence type="ECO:0000256" key="2">
    <source>
        <dbReference type="ARBA" id="ARBA00009584"/>
    </source>
</evidence>
<gene>
    <name evidence="15" type="ORF">FA10DRAFT_259050</name>
</gene>
<feature type="region of interest" description="Disordered" evidence="12">
    <location>
        <begin position="57"/>
        <end position="80"/>
    </location>
</feature>
<dbReference type="PROSITE" id="PS51758">
    <property type="entry name" value="LETM1_RBD"/>
    <property type="match status" value="1"/>
</dbReference>
<dbReference type="EMBL" id="KZ819635">
    <property type="protein sequence ID" value="PWN91716.1"/>
    <property type="molecule type" value="Genomic_DNA"/>
</dbReference>
<dbReference type="PROSITE" id="PS50222">
    <property type="entry name" value="EF_HAND_2"/>
    <property type="match status" value="1"/>
</dbReference>
<dbReference type="Gene3D" id="1.10.238.10">
    <property type="entry name" value="EF-hand"/>
    <property type="match status" value="1"/>
</dbReference>
<dbReference type="PANTHER" id="PTHR14009:SF1">
    <property type="entry name" value="MITOCHONDRIAL PROTON_CALCIUM EXCHANGER PROTEIN"/>
    <property type="match status" value="1"/>
</dbReference>
<feature type="domain" description="EF-hand" evidence="13">
    <location>
        <begin position="731"/>
        <end position="766"/>
    </location>
</feature>
<evidence type="ECO:0000256" key="9">
    <source>
        <dbReference type="ARBA" id="ARBA00023136"/>
    </source>
</evidence>
<comment type="similarity">
    <text evidence="2">Belongs to the LETM1 family.</text>
</comment>
<dbReference type="Proteomes" id="UP000245768">
    <property type="component" value="Unassembled WGS sequence"/>
</dbReference>
<feature type="region of interest" description="Disordered" evidence="12">
    <location>
        <begin position="537"/>
        <end position="585"/>
    </location>
</feature>
<dbReference type="STRING" id="215250.A0A316YRT0"/>
<dbReference type="GO" id="GO:0005509">
    <property type="term" value="F:calcium ion binding"/>
    <property type="evidence" value="ECO:0007669"/>
    <property type="project" value="InterPro"/>
</dbReference>
<keyword evidence="7" id="KW-1133">Transmembrane helix</keyword>
<dbReference type="Pfam" id="PF07766">
    <property type="entry name" value="LETM1_RBD"/>
    <property type="match status" value="1"/>
</dbReference>
<dbReference type="InParanoid" id="A0A316YRT0"/>
<keyword evidence="8 11" id="KW-0496">Mitochondrion</keyword>
<feature type="compositionally biased region" description="Basic and acidic residues" evidence="12">
    <location>
        <begin position="546"/>
        <end position="585"/>
    </location>
</feature>
<keyword evidence="5" id="KW-0812">Transmembrane</keyword>
<feature type="compositionally biased region" description="Low complexity" evidence="12">
    <location>
        <begin position="666"/>
        <end position="676"/>
    </location>
</feature>
<evidence type="ECO:0000313" key="16">
    <source>
        <dbReference type="Proteomes" id="UP000245768"/>
    </source>
</evidence>
<keyword evidence="4" id="KW-0050">Antiport</keyword>
<dbReference type="GO" id="GO:0043022">
    <property type="term" value="F:ribosome binding"/>
    <property type="evidence" value="ECO:0007669"/>
    <property type="project" value="InterPro"/>
</dbReference>
<dbReference type="InterPro" id="IPR011992">
    <property type="entry name" value="EF-hand-dom_pair"/>
</dbReference>
<feature type="region of interest" description="Disordered" evidence="12">
    <location>
        <begin position="619"/>
        <end position="676"/>
    </location>
</feature>
<dbReference type="GO" id="GO:0030003">
    <property type="term" value="P:intracellular monoatomic cation homeostasis"/>
    <property type="evidence" value="ECO:0007669"/>
    <property type="project" value="TreeGrafter"/>
</dbReference>
<feature type="region of interest" description="Disordered" evidence="12">
    <location>
        <begin position="780"/>
        <end position="801"/>
    </location>
</feature>
<reference evidence="15 16" key="1">
    <citation type="journal article" date="2018" name="Mol. Biol. Evol.">
        <title>Broad Genomic Sampling Reveals a Smut Pathogenic Ancestry of the Fungal Clade Ustilaginomycotina.</title>
        <authorList>
            <person name="Kijpornyongpan T."/>
            <person name="Mondo S.J."/>
            <person name="Barry K."/>
            <person name="Sandor L."/>
            <person name="Lee J."/>
            <person name="Lipzen A."/>
            <person name="Pangilinan J."/>
            <person name="LaButti K."/>
            <person name="Hainaut M."/>
            <person name="Henrissat B."/>
            <person name="Grigoriev I.V."/>
            <person name="Spatafora J.W."/>
            <person name="Aime M.C."/>
        </authorList>
    </citation>
    <scope>NUCLEOTIDE SEQUENCE [LARGE SCALE GENOMIC DNA]</scope>
    <source>
        <strain evidence="15 16">MCA 4198</strain>
    </source>
</reference>
<dbReference type="AlphaFoldDB" id="A0A316YRT0"/>
<accession>A0A316YRT0</accession>